<dbReference type="InterPro" id="IPR036615">
    <property type="entry name" value="Mur_ligase_C_dom_sf"/>
</dbReference>
<dbReference type="HAMAP" id="MF_00639">
    <property type="entry name" value="MurD"/>
    <property type="match status" value="1"/>
</dbReference>
<gene>
    <name evidence="7 11" type="primary">murD</name>
    <name evidence="11" type="ORF">Pla110_30680</name>
</gene>
<dbReference type="GO" id="GO:0005737">
    <property type="term" value="C:cytoplasm"/>
    <property type="evidence" value="ECO:0007669"/>
    <property type="project" value="UniProtKB-SubCell"/>
</dbReference>
<dbReference type="EC" id="6.3.2.9" evidence="7 8"/>
<keyword evidence="7 8" id="KW-0573">Peptidoglycan synthesis</keyword>
<accession>A0A518CQ20</accession>
<comment type="pathway">
    <text evidence="2 7 8">Cell wall biogenesis; peptidoglycan biosynthesis.</text>
</comment>
<dbReference type="InterPro" id="IPR005762">
    <property type="entry name" value="MurD"/>
</dbReference>
<dbReference type="KEGG" id="plon:Pla110_30680"/>
<proteinExistence type="inferred from homology"/>
<evidence type="ECO:0000256" key="1">
    <source>
        <dbReference type="ARBA" id="ARBA00004496"/>
    </source>
</evidence>
<dbReference type="InterPro" id="IPR004101">
    <property type="entry name" value="Mur_ligase_C"/>
</dbReference>
<keyword evidence="7 8" id="KW-0961">Cell wall biogenesis/degradation</keyword>
<keyword evidence="7 8" id="KW-0131">Cell cycle</keyword>
<evidence type="ECO:0000256" key="6">
    <source>
        <dbReference type="ARBA" id="ARBA00022840"/>
    </source>
</evidence>
<dbReference type="SUPFAM" id="SSF53244">
    <property type="entry name" value="MurD-like peptide ligases, peptide-binding domain"/>
    <property type="match status" value="1"/>
</dbReference>
<name>A0A518CQ20_9PLAN</name>
<evidence type="ECO:0000259" key="9">
    <source>
        <dbReference type="Pfam" id="PF02875"/>
    </source>
</evidence>
<dbReference type="InterPro" id="IPR013221">
    <property type="entry name" value="Mur_ligase_cen"/>
</dbReference>
<dbReference type="PANTHER" id="PTHR43692:SF1">
    <property type="entry name" value="UDP-N-ACETYLMURAMOYLALANINE--D-GLUTAMATE LIGASE"/>
    <property type="match status" value="1"/>
</dbReference>
<reference evidence="11 12" key="1">
    <citation type="submission" date="2019-02" db="EMBL/GenBank/DDBJ databases">
        <title>Deep-cultivation of Planctomycetes and their phenomic and genomic characterization uncovers novel biology.</title>
        <authorList>
            <person name="Wiegand S."/>
            <person name="Jogler M."/>
            <person name="Boedeker C."/>
            <person name="Pinto D."/>
            <person name="Vollmers J."/>
            <person name="Rivas-Marin E."/>
            <person name="Kohn T."/>
            <person name="Peeters S.H."/>
            <person name="Heuer A."/>
            <person name="Rast P."/>
            <person name="Oberbeckmann S."/>
            <person name="Bunk B."/>
            <person name="Jeske O."/>
            <person name="Meyerdierks A."/>
            <person name="Storesund J.E."/>
            <person name="Kallscheuer N."/>
            <person name="Luecker S."/>
            <person name="Lage O.M."/>
            <person name="Pohl T."/>
            <person name="Merkel B.J."/>
            <person name="Hornburger P."/>
            <person name="Mueller R.-W."/>
            <person name="Bruemmer F."/>
            <person name="Labrenz M."/>
            <person name="Spormann A.M."/>
            <person name="Op den Camp H."/>
            <person name="Overmann J."/>
            <person name="Amann R."/>
            <person name="Jetten M.S.M."/>
            <person name="Mascher T."/>
            <person name="Medema M.H."/>
            <person name="Devos D.P."/>
            <person name="Kaster A.-K."/>
            <person name="Ovreas L."/>
            <person name="Rohde M."/>
            <person name="Galperin M.Y."/>
            <person name="Jogler C."/>
        </authorList>
    </citation>
    <scope>NUCLEOTIDE SEQUENCE [LARGE SCALE GENOMIC DNA]</scope>
    <source>
        <strain evidence="11 12">Pla110</strain>
    </source>
</reference>
<dbReference type="Proteomes" id="UP000317178">
    <property type="component" value="Chromosome"/>
</dbReference>
<feature type="domain" description="Mur ligase C-terminal" evidence="9">
    <location>
        <begin position="301"/>
        <end position="426"/>
    </location>
</feature>
<dbReference type="GO" id="GO:0009252">
    <property type="term" value="P:peptidoglycan biosynthetic process"/>
    <property type="evidence" value="ECO:0007669"/>
    <property type="project" value="UniProtKB-UniRule"/>
</dbReference>
<evidence type="ECO:0000256" key="4">
    <source>
        <dbReference type="ARBA" id="ARBA00022598"/>
    </source>
</evidence>
<dbReference type="GO" id="GO:0051301">
    <property type="term" value="P:cell division"/>
    <property type="evidence" value="ECO:0007669"/>
    <property type="project" value="UniProtKB-KW"/>
</dbReference>
<feature type="domain" description="Mur ligase central" evidence="10">
    <location>
        <begin position="112"/>
        <end position="279"/>
    </location>
</feature>
<dbReference type="InterPro" id="IPR036565">
    <property type="entry name" value="Mur-like_cat_sf"/>
</dbReference>
<dbReference type="SUPFAM" id="SSF53623">
    <property type="entry name" value="MurD-like peptide ligases, catalytic domain"/>
    <property type="match status" value="1"/>
</dbReference>
<comment type="function">
    <text evidence="7 8">Cell wall formation. Catalyzes the addition of glutamate to the nucleotide precursor UDP-N-acetylmuramoyl-L-alanine (UMA).</text>
</comment>
<dbReference type="PANTHER" id="PTHR43692">
    <property type="entry name" value="UDP-N-ACETYLMURAMOYLALANINE--D-GLUTAMATE LIGASE"/>
    <property type="match status" value="1"/>
</dbReference>
<dbReference type="GO" id="GO:0005524">
    <property type="term" value="F:ATP binding"/>
    <property type="evidence" value="ECO:0007669"/>
    <property type="project" value="UniProtKB-UniRule"/>
</dbReference>
<comment type="catalytic activity">
    <reaction evidence="7 8">
        <text>UDP-N-acetyl-alpha-D-muramoyl-L-alanine + D-glutamate + ATP = UDP-N-acetyl-alpha-D-muramoyl-L-alanyl-D-glutamate + ADP + phosphate + H(+)</text>
        <dbReference type="Rhea" id="RHEA:16429"/>
        <dbReference type="ChEBI" id="CHEBI:15378"/>
        <dbReference type="ChEBI" id="CHEBI:29986"/>
        <dbReference type="ChEBI" id="CHEBI:30616"/>
        <dbReference type="ChEBI" id="CHEBI:43474"/>
        <dbReference type="ChEBI" id="CHEBI:83898"/>
        <dbReference type="ChEBI" id="CHEBI:83900"/>
        <dbReference type="ChEBI" id="CHEBI:456216"/>
        <dbReference type="EC" id="6.3.2.9"/>
    </reaction>
</comment>
<dbReference type="GO" id="GO:0008764">
    <property type="term" value="F:UDP-N-acetylmuramoylalanine-D-glutamate ligase activity"/>
    <property type="evidence" value="ECO:0007669"/>
    <property type="project" value="UniProtKB-UniRule"/>
</dbReference>
<evidence type="ECO:0000259" key="10">
    <source>
        <dbReference type="Pfam" id="PF08245"/>
    </source>
</evidence>
<dbReference type="GO" id="GO:0071555">
    <property type="term" value="P:cell wall organization"/>
    <property type="evidence" value="ECO:0007669"/>
    <property type="project" value="UniProtKB-KW"/>
</dbReference>
<dbReference type="Gene3D" id="3.40.1190.10">
    <property type="entry name" value="Mur-like, catalytic domain"/>
    <property type="match status" value="1"/>
</dbReference>
<evidence type="ECO:0000313" key="12">
    <source>
        <dbReference type="Proteomes" id="UP000317178"/>
    </source>
</evidence>
<keyword evidence="7 8" id="KW-0133">Cell shape</keyword>
<feature type="binding site" evidence="7">
    <location>
        <begin position="114"/>
        <end position="120"/>
    </location>
    <ligand>
        <name>ATP</name>
        <dbReference type="ChEBI" id="CHEBI:30616"/>
    </ligand>
</feature>
<protein>
    <recommendedName>
        <fullName evidence="7 8">UDP-N-acetylmuramoylalanine--D-glutamate ligase</fullName>
        <ecNumber evidence="7 8">6.3.2.9</ecNumber>
    </recommendedName>
    <alternativeName>
        <fullName evidence="7">D-glutamic acid-adding enzyme</fullName>
    </alternativeName>
    <alternativeName>
        <fullName evidence="7">UDP-N-acetylmuramoyl-L-alanyl-D-glutamate synthetase</fullName>
    </alternativeName>
</protein>
<comment type="similarity">
    <text evidence="7">Belongs to the MurCDEF family.</text>
</comment>
<dbReference type="AlphaFoldDB" id="A0A518CQ20"/>
<dbReference type="NCBIfam" id="TIGR01087">
    <property type="entry name" value="murD"/>
    <property type="match status" value="1"/>
</dbReference>
<evidence type="ECO:0000256" key="5">
    <source>
        <dbReference type="ARBA" id="ARBA00022741"/>
    </source>
</evidence>
<evidence type="ECO:0000256" key="3">
    <source>
        <dbReference type="ARBA" id="ARBA00022490"/>
    </source>
</evidence>
<dbReference type="Gene3D" id="3.90.190.20">
    <property type="entry name" value="Mur ligase, C-terminal domain"/>
    <property type="match status" value="1"/>
</dbReference>
<evidence type="ECO:0000256" key="8">
    <source>
        <dbReference type="RuleBase" id="RU003664"/>
    </source>
</evidence>
<comment type="subcellular location">
    <subcellularLocation>
        <location evidence="1 7 8">Cytoplasm</location>
    </subcellularLocation>
</comment>
<dbReference type="EMBL" id="CP036281">
    <property type="protein sequence ID" value="QDU81327.1"/>
    <property type="molecule type" value="Genomic_DNA"/>
</dbReference>
<keyword evidence="4 7" id="KW-0436">Ligase</keyword>
<organism evidence="11 12">
    <name type="scientific">Polystyrenella longa</name>
    <dbReference type="NCBI Taxonomy" id="2528007"/>
    <lineage>
        <taxon>Bacteria</taxon>
        <taxon>Pseudomonadati</taxon>
        <taxon>Planctomycetota</taxon>
        <taxon>Planctomycetia</taxon>
        <taxon>Planctomycetales</taxon>
        <taxon>Planctomycetaceae</taxon>
        <taxon>Polystyrenella</taxon>
    </lineage>
</organism>
<dbReference type="Gene3D" id="3.40.50.720">
    <property type="entry name" value="NAD(P)-binding Rossmann-like Domain"/>
    <property type="match status" value="1"/>
</dbReference>
<keyword evidence="5 7" id="KW-0547">Nucleotide-binding</keyword>
<keyword evidence="6 7" id="KW-0067">ATP-binding</keyword>
<sequence>MGLGTFGGGVAAAEYLVNCGARLTITDTASEENLIKSLDHIRGELNLKLERCTLGGHVEEDFRDAELLVVNPAVRPGNPWIQYVREKSIPITTELGLLWNELRWKGMKVAAVTGSNGKSTTSALLHALFKEHFGTAWLGGNLGGSLLSDLLLMQKGDWVVLEVSSFQLYYLESLQPTTDVAIVTNFSPNHLDWHQIVSHYRESKQRLIEYQNSDGITVLNVDDSASCDWPTRGERHLFGISATDELTINGEEIRFPVLEWTGLKGRHHLANIAAAMTAAQAVGVPLDTMQKGLHQFEPLPHRLQWIGEINGRDFYNDSLATTPESAMAALRAFDRPIILLAGGSDKGSDLEPFAKEIRTRCKQVILMGDTQVKLAELINQHRTSEVALVESLIESLVDYSIANSFSEAMQSAWDASQVGDIILLSPGCASYGWFRDFRERGERFVEQYQQLVTQSTPDRLD</sequence>
<evidence type="ECO:0000256" key="7">
    <source>
        <dbReference type="HAMAP-Rule" id="MF_00639"/>
    </source>
</evidence>
<dbReference type="UniPathway" id="UPA00219"/>
<dbReference type="GO" id="GO:0008360">
    <property type="term" value="P:regulation of cell shape"/>
    <property type="evidence" value="ECO:0007669"/>
    <property type="project" value="UniProtKB-KW"/>
</dbReference>
<dbReference type="SUPFAM" id="SSF51984">
    <property type="entry name" value="MurCD N-terminal domain"/>
    <property type="match status" value="1"/>
</dbReference>
<dbReference type="Pfam" id="PF02875">
    <property type="entry name" value="Mur_ligase_C"/>
    <property type="match status" value="1"/>
</dbReference>
<keyword evidence="12" id="KW-1185">Reference proteome</keyword>
<dbReference type="Pfam" id="PF08245">
    <property type="entry name" value="Mur_ligase_M"/>
    <property type="match status" value="1"/>
</dbReference>
<evidence type="ECO:0000256" key="2">
    <source>
        <dbReference type="ARBA" id="ARBA00004752"/>
    </source>
</evidence>
<keyword evidence="3 7" id="KW-0963">Cytoplasm</keyword>
<keyword evidence="7 8" id="KW-0132">Cell division</keyword>
<evidence type="ECO:0000313" key="11">
    <source>
        <dbReference type="EMBL" id="QDU81327.1"/>
    </source>
</evidence>